<reference evidence="4" key="1">
    <citation type="journal article" date="2021" name="Nat. Commun.">
        <title>Genetic determinants of endophytism in the Arabidopsis root mycobiome.</title>
        <authorList>
            <person name="Mesny F."/>
            <person name="Miyauchi S."/>
            <person name="Thiergart T."/>
            <person name="Pickel B."/>
            <person name="Atanasova L."/>
            <person name="Karlsson M."/>
            <person name="Huettel B."/>
            <person name="Barry K.W."/>
            <person name="Haridas S."/>
            <person name="Chen C."/>
            <person name="Bauer D."/>
            <person name="Andreopoulos W."/>
            <person name="Pangilinan J."/>
            <person name="LaButti K."/>
            <person name="Riley R."/>
            <person name="Lipzen A."/>
            <person name="Clum A."/>
            <person name="Drula E."/>
            <person name="Henrissat B."/>
            <person name="Kohler A."/>
            <person name="Grigoriev I.V."/>
            <person name="Martin F.M."/>
            <person name="Hacquard S."/>
        </authorList>
    </citation>
    <scope>NUCLEOTIDE SEQUENCE</scope>
    <source>
        <strain evidence="4">MPI-CAGE-AT-0147</strain>
    </source>
</reference>
<dbReference type="CDD" id="cd00118">
    <property type="entry name" value="LysM"/>
    <property type="match status" value="1"/>
</dbReference>
<accession>A0A9P9F675</accession>
<name>A0A9P9F675_9HYPO</name>
<dbReference type="Gene3D" id="3.10.350.10">
    <property type="entry name" value="LysM domain"/>
    <property type="match status" value="1"/>
</dbReference>
<organism evidence="4 5">
    <name type="scientific">Dactylonectria macrodidyma</name>
    <dbReference type="NCBI Taxonomy" id="307937"/>
    <lineage>
        <taxon>Eukaryota</taxon>
        <taxon>Fungi</taxon>
        <taxon>Dikarya</taxon>
        <taxon>Ascomycota</taxon>
        <taxon>Pezizomycotina</taxon>
        <taxon>Sordariomycetes</taxon>
        <taxon>Hypocreomycetidae</taxon>
        <taxon>Hypocreales</taxon>
        <taxon>Nectriaceae</taxon>
        <taxon>Dactylonectria</taxon>
    </lineage>
</organism>
<feature type="signal peptide" evidence="2">
    <location>
        <begin position="1"/>
        <end position="23"/>
    </location>
</feature>
<comment type="similarity">
    <text evidence="1">Belongs to the secreted LysM effector family.</text>
</comment>
<evidence type="ECO:0000313" key="5">
    <source>
        <dbReference type="Proteomes" id="UP000738349"/>
    </source>
</evidence>
<evidence type="ECO:0000256" key="2">
    <source>
        <dbReference type="SAM" id="SignalP"/>
    </source>
</evidence>
<dbReference type="Proteomes" id="UP000738349">
    <property type="component" value="Unassembled WGS sequence"/>
</dbReference>
<dbReference type="EMBL" id="JAGMUV010000006">
    <property type="protein sequence ID" value="KAH7153577.1"/>
    <property type="molecule type" value="Genomic_DNA"/>
</dbReference>
<dbReference type="Pfam" id="PF01476">
    <property type="entry name" value="LysM"/>
    <property type="match status" value="1"/>
</dbReference>
<dbReference type="InterPro" id="IPR018392">
    <property type="entry name" value="LysM"/>
</dbReference>
<evidence type="ECO:0000313" key="4">
    <source>
        <dbReference type="EMBL" id="KAH7153577.1"/>
    </source>
</evidence>
<comment type="caution">
    <text evidence="4">The sequence shown here is derived from an EMBL/GenBank/DDBJ whole genome shotgun (WGS) entry which is preliminary data.</text>
</comment>
<dbReference type="PROSITE" id="PS51782">
    <property type="entry name" value="LYSM"/>
    <property type="match status" value="1"/>
</dbReference>
<sequence length="149" mass="16265">MGPFQAVRLTAAALFIANGAVLADECQPEVWKLRILGPGEINCRLGTTTGLQVDSNTCASIANKYHITVDTFLDLNPRLGSNCESIQPDTMYCVEGFHEPLRARNGLCGPDNRNATCVGTDKQCCNKMTWRCGNTTDDCTTNCYEGNCY</sequence>
<feature type="domain" description="LysM" evidence="3">
    <location>
        <begin position="47"/>
        <end position="94"/>
    </location>
</feature>
<feature type="chain" id="PRO_5040480424" description="LysM domain-containing protein" evidence="2">
    <location>
        <begin position="24"/>
        <end position="149"/>
    </location>
</feature>
<evidence type="ECO:0000259" key="3">
    <source>
        <dbReference type="PROSITE" id="PS51782"/>
    </source>
</evidence>
<gene>
    <name evidence="4" type="ORF">EDB81DRAFT_791627</name>
</gene>
<dbReference type="InterPro" id="IPR036779">
    <property type="entry name" value="LysM_dom_sf"/>
</dbReference>
<proteinExistence type="inferred from homology"/>
<keyword evidence="2" id="KW-0732">Signal</keyword>
<protein>
    <recommendedName>
        <fullName evidence="3">LysM domain-containing protein</fullName>
    </recommendedName>
</protein>
<dbReference type="OrthoDB" id="1193027at2759"/>
<dbReference type="AlphaFoldDB" id="A0A9P9F675"/>
<evidence type="ECO:0000256" key="1">
    <source>
        <dbReference type="ARBA" id="ARBA00044955"/>
    </source>
</evidence>
<dbReference type="SUPFAM" id="SSF54106">
    <property type="entry name" value="LysM domain"/>
    <property type="match status" value="1"/>
</dbReference>
<keyword evidence="5" id="KW-1185">Reference proteome</keyword>